<reference evidence="2 3" key="1">
    <citation type="submission" date="2021-06" db="EMBL/GenBank/DDBJ databases">
        <authorList>
            <person name="Palmer J.M."/>
        </authorList>
    </citation>
    <scope>NUCLEOTIDE SEQUENCE [LARGE SCALE GENOMIC DNA]</scope>
    <source>
        <strain evidence="2 3">MEX-2019</strain>
        <tissue evidence="2">Muscle</tissue>
    </source>
</reference>
<dbReference type="Proteomes" id="UP001311232">
    <property type="component" value="Unassembled WGS sequence"/>
</dbReference>
<sequence length="113" mass="11946">MTQQGDAEEQAVKIQEFRRMARGHLVQTRSSGGQSGGRQRPRVQKDDGGTRNTPDQSCLEAGTARLKNLGAGGLKDGHEKGGGRVLEIRNYVEPLASGAETTGTLGKAVKICG</sequence>
<keyword evidence="3" id="KW-1185">Reference proteome</keyword>
<protein>
    <submittedName>
        <fullName evidence="2">Uncharacterized protein</fullName>
    </submittedName>
</protein>
<dbReference type="EMBL" id="JAHHUM010002970">
    <property type="protein sequence ID" value="KAK5599040.1"/>
    <property type="molecule type" value="Genomic_DNA"/>
</dbReference>
<gene>
    <name evidence="2" type="ORF">CRENBAI_026654</name>
</gene>
<proteinExistence type="predicted"/>
<evidence type="ECO:0000313" key="2">
    <source>
        <dbReference type="EMBL" id="KAK5599040.1"/>
    </source>
</evidence>
<dbReference type="AlphaFoldDB" id="A0AAV9QRD5"/>
<evidence type="ECO:0000313" key="3">
    <source>
        <dbReference type="Proteomes" id="UP001311232"/>
    </source>
</evidence>
<feature type="region of interest" description="Disordered" evidence="1">
    <location>
        <begin position="17"/>
        <end position="59"/>
    </location>
</feature>
<organism evidence="2 3">
    <name type="scientific">Crenichthys baileyi</name>
    <name type="common">White River springfish</name>
    <dbReference type="NCBI Taxonomy" id="28760"/>
    <lineage>
        <taxon>Eukaryota</taxon>
        <taxon>Metazoa</taxon>
        <taxon>Chordata</taxon>
        <taxon>Craniata</taxon>
        <taxon>Vertebrata</taxon>
        <taxon>Euteleostomi</taxon>
        <taxon>Actinopterygii</taxon>
        <taxon>Neopterygii</taxon>
        <taxon>Teleostei</taxon>
        <taxon>Neoteleostei</taxon>
        <taxon>Acanthomorphata</taxon>
        <taxon>Ovalentaria</taxon>
        <taxon>Atherinomorphae</taxon>
        <taxon>Cyprinodontiformes</taxon>
        <taxon>Goodeidae</taxon>
        <taxon>Crenichthys</taxon>
    </lineage>
</organism>
<accession>A0AAV9QRD5</accession>
<name>A0AAV9QRD5_9TELE</name>
<comment type="caution">
    <text evidence="2">The sequence shown here is derived from an EMBL/GenBank/DDBJ whole genome shotgun (WGS) entry which is preliminary data.</text>
</comment>
<evidence type="ECO:0000256" key="1">
    <source>
        <dbReference type="SAM" id="MobiDB-lite"/>
    </source>
</evidence>